<gene>
    <name evidence="2" type="ORF">IU514_04225</name>
</gene>
<evidence type="ECO:0000313" key="2">
    <source>
        <dbReference type="EMBL" id="MBF6023232.1"/>
    </source>
</evidence>
<feature type="compositionally biased region" description="Basic and acidic residues" evidence="1">
    <location>
        <begin position="96"/>
        <end position="105"/>
    </location>
</feature>
<evidence type="ECO:0008006" key="4">
    <source>
        <dbReference type="Google" id="ProtNLM"/>
    </source>
</evidence>
<reference evidence="2 3" key="1">
    <citation type="submission" date="2020-11" db="EMBL/GenBank/DDBJ databases">
        <title>Draft Genome Sequence and Secondary Metabolite Biosynthetic Potential of the Lysobacter niastensis Type strain DSM 18481.</title>
        <authorList>
            <person name="Turrini P."/>
            <person name="Artuso I."/>
            <person name="Tescari M."/>
            <person name="Lugli G.A."/>
            <person name="Frangipani E."/>
            <person name="Ventura M."/>
            <person name="Visca P."/>
        </authorList>
    </citation>
    <scope>NUCLEOTIDE SEQUENCE [LARGE SCALE GENOMIC DNA]</scope>
    <source>
        <strain evidence="2 3">DSM 18481</strain>
    </source>
</reference>
<dbReference type="Proteomes" id="UP001429984">
    <property type="component" value="Unassembled WGS sequence"/>
</dbReference>
<comment type="caution">
    <text evidence="2">The sequence shown here is derived from an EMBL/GenBank/DDBJ whole genome shotgun (WGS) entry which is preliminary data.</text>
</comment>
<evidence type="ECO:0000313" key="3">
    <source>
        <dbReference type="Proteomes" id="UP001429984"/>
    </source>
</evidence>
<dbReference type="RefSeq" id="WP_194929825.1">
    <property type="nucleotide sequence ID" value="NZ_JADLZT010000002.1"/>
</dbReference>
<sequence>MSRLTSLPERALELASVFGDNLRQAVPSVGQHAGKWLETGAKLGALKGGARVAGGFVRRHPALVAASVAGAGLLWYAAYRKKKRAEEEGNGAAIEGRARRVEARRSTRAPQPRHRTTMAD</sequence>
<keyword evidence="3" id="KW-1185">Reference proteome</keyword>
<name>A0ABS0B6E8_9GAMM</name>
<evidence type="ECO:0000256" key="1">
    <source>
        <dbReference type="SAM" id="MobiDB-lite"/>
    </source>
</evidence>
<protein>
    <recommendedName>
        <fullName evidence="4">Transmembrane protein</fullName>
    </recommendedName>
</protein>
<feature type="compositionally biased region" description="Basic residues" evidence="1">
    <location>
        <begin position="111"/>
        <end position="120"/>
    </location>
</feature>
<organism evidence="2 3">
    <name type="scientific">Lysobacter niastensis</name>
    <dbReference type="NCBI Taxonomy" id="380629"/>
    <lineage>
        <taxon>Bacteria</taxon>
        <taxon>Pseudomonadati</taxon>
        <taxon>Pseudomonadota</taxon>
        <taxon>Gammaproteobacteria</taxon>
        <taxon>Lysobacterales</taxon>
        <taxon>Lysobacteraceae</taxon>
        <taxon>Lysobacter</taxon>
    </lineage>
</organism>
<accession>A0ABS0B6E8</accession>
<proteinExistence type="predicted"/>
<dbReference type="EMBL" id="JADLZT010000002">
    <property type="protein sequence ID" value="MBF6023232.1"/>
    <property type="molecule type" value="Genomic_DNA"/>
</dbReference>
<feature type="region of interest" description="Disordered" evidence="1">
    <location>
        <begin position="84"/>
        <end position="120"/>
    </location>
</feature>